<evidence type="ECO:0000256" key="1">
    <source>
        <dbReference type="SAM" id="SignalP"/>
    </source>
</evidence>
<dbReference type="Proteomes" id="UP000466586">
    <property type="component" value="Unassembled WGS sequence"/>
</dbReference>
<dbReference type="AlphaFoldDB" id="A0A7K1YEZ6"/>
<dbReference type="RefSeq" id="WP_160845800.1">
    <property type="nucleotide sequence ID" value="NZ_WVHT01000009.1"/>
</dbReference>
<proteinExistence type="predicted"/>
<comment type="caution">
    <text evidence="2">The sequence shown here is derived from an EMBL/GenBank/DDBJ whole genome shotgun (WGS) entry which is preliminary data.</text>
</comment>
<dbReference type="EMBL" id="WVHT01000009">
    <property type="protein sequence ID" value="MXV52618.1"/>
    <property type="molecule type" value="Genomic_DNA"/>
</dbReference>
<reference evidence="2 3" key="1">
    <citation type="submission" date="2019-11" db="EMBL/GenBank/DDBJ databases">
        <title>Pedobacter sp. HMF7647 Genome sequencing and assembly.</title>
        <authorList>
            <person name="Kang H."/>
            <person name="Kim H."/>
            <person name="Joh K."/>
        </authorList>
    </citation>
    <scope>NUCLEOTIDE SEQUENCE [LARGE SCALE GENOMIC DNA]</scope>
    <source>
        <strain evidence="2 3">HMF7647</strain>
    </source>
</reference>
<dbReference type="InterPro" id="IPR019861">
    <property type="entry name" value="PorP/SprF_Bacteroidetes"/>
</dbReference>
<protein>
    <submittedName>
        <fullName evidence="2">Type IX secretion system membrane protein PorP/SprF</fullName>
    </submittedName>
</protein>
<name>A0A7K1YEZ6_9SPHI</name>
<feature type="signal peptide" evidence="1">
    <location>
        <begin position="1"/>
        <end position="28"/>
    </location>
</feature>
<gene>
    <name evidence="2" type="ORF">GS399_16715</name>
</gene>
<evidence type="ECO:0000313" key="2">
    <source>
        <dbReference type="EMBL" id="MXV52618.1"/>
    </source>
</evidence>
<evidence type="ECO:0000313" key="3">
    <source>
        <dbReference type="Proteomes" id="UP000466586"/>
    </source>
</evidence>
<accession>A0A7K1YEZ6</accession>
<dbReference type="NCBIfam" id="TIGR03519">
    <property type="entry name" value="T9SS_PorP_fam"/>
    <property type="match status" value="1"/>
</dbReference>
<sequence>MKCLSKTIFRIFCVILLSLHCFVKKSNAQQKAMYTQYMFNGLAINPAYSAMDEALTITALSRHQWVGFKGAPNTQTFSIHTPIKESNTSVGALIMRDQIGEVITEKGAYLTLAQRVPIGENSYLAVGFNGGLSSYQANFSDNFGSSPLSINDPVFNNQNNWRGNFGAGVIFFTKQFFVGLSSPHFYYRDFGSFNEGNSTTYRPHYLLQSAYLIPVSEQLKVKPNLLIKYVNGSPIQFDMNVNVLLYETLWVGASYRSLDSFDALAQIFITPTLALGYSYDFAATDLAKVQQGTHEISLQFRLPVKGRDFPRCYF</sequence>
<keyword evidence="1" id="KW-0732">Signal</keyword>
<organism evidence="2 3">
    <name type="scientific">Hufsiella arboris</name>
    <dbReference type="NCBI Taxonomy" id="2695275"/>
    <lineage>
        <taxon>Bacteria</taxon>
        <taxon>Pseudomonadati</taxon>
        <taxon>Bacteroidota</taxon>
        <taxon>Sphingobacteriia</taxon>
        <taxon>Sphingobacteriales</taxon>
        <taxon>Sphingobacteriaceae</taxon>
        <taxon>Hufsiella</taxon>
    </lineage>
</organism>
<keyword evidence="3" id="KW-1185">Reference proteome</keyword>
<dbReference type="Pfam" id="PF11751">
    <property type="entry name" value="PorP_SprF"/>
    <property type="match status" value="1"/>
</dbReference>
<feature type="chain" id="PRO_5029509407" evidence="1">
    <location>
        <begin position="29"/>
        <end position="314"/>
    </location>
</feature>